<dbReference type="AlphaFoldDB" id="A0ABD1SKT8"/>
<protein>
    <submittedName>
        <fullName evidence="1">Uncharacterized protein</fullName>
    </submittedName>
</protein>
<dbReference type="Proteomes" id="UP001604277">
    <property type="component" value="Unassembled WGS sequence"/>
</dbReference>
<proteinExistence type="predicted"/>
<gene>
    <name evidence="1" type="ORF">Fot_35190</name>
</gene>
<dbReference type="EMBL" id="JBFOLJ010000010">
    <property type="protein sequence ID" value="KAL2501342.1"/>
    <property type="molecule type" value="Genomic_DNA"/>
</dbReference>
<sequence>MSNIMDMLHRMTTPPPIAEIPTTEETQPAAEIPPVAEIPPAVEVFPSETMQTWKMTSTSRYSIPSNWGSLLNEKIDDAIARRKNRGRPISIKEDLFTKELMNVPLPLKFTEPTGDFDGTTNPINHI</sequence>
<reference evidence="2" key="1">
    <citation type="submission" date="2024-07" db="EMBL/GenBank/DDBJ databases">
        <title>Two chromosome-level genome assemblies of Korean endemic species Abeliophyllum distichum and Forsythia ovata (Oleaceae).</title>
        <authorList>
            <person name="Jang H."/>
        </authorList>
    </citation>
    <scope>NUCLEOTIDE SEQUENCE [LARGE SCALE GENOMIC DNA]</scope>
</reference>
<evidence type="ECO:0000313" key="1">
    <source>
        <dbReference type="EMBL" id="KAL2501342.1"/>
    </source>
</evidence>
<accession>A0ABD1SKT8</accession>
<keyword evidence="2" id="KW-1185">Reference proteome</keyword>
<comment type="caution">
    <text evidence="1">The sequence shown here is derived from an EMBL/GenBank/DDBJ whole genome shotgun (WGS) entry which is preliminary data.</text>
</comment>
<organism evidence="1 2">
    <name type="scientific">Forsythia ovata</name>
    <dbReference type="NCBI Taxonomy" id="205694"/>
    <lineage>
        <taxon>Eukaryota</taxon>
        <taxon>Viridiplantae</taxon>
        <taxon>Streptophyta</taxon>
        <taxon>Embryophyta</taxon>
        <taxon>Tracheophyta</taxon>
        <taxon>Spermatophyta</taxon>
        <taxon>Magnoliopsida</taxon>
        <taxon>eudicotyledons</taxon>
        <taxon>Gunneridae</taxon>
        <taxon>Pentapetalae</taxon>
        <taxon>asterids</taxon>
        <taxon>lamiids</taxon>
        <taxon>Lamiales</taxon>
        <taxon>Oleaceae</taxon>
        <taxon>Forsythieae</taxon>
        <taxon>Forsythia</taxon>
    </lineage>
</organism>
<evidence type="ECO:0000313" key="2">
    <source>
        <dbReference type="Proteomes" id="UP001604277"/>
    </source>
</evidence>
<name>A0ABD1SKT8_9LAMI</name>